<dbReference type="InterPro" id="IPR038296">
    <property type="entry name" value="ParD_sf"/>
</dbReference>
<dbReference type="OrthoDB" id="514770at2"/>
<evidence type="ECO:0000313" key="2">
    <source>
        <dbReference type="EMBL" id="QCI65945.1"/>
    </source>
</evidence>
<reference evidence="2 3" key="1">
    <citation type="submission" date="2019-04" db="EMBL/GenBank/DDBJ databases">
        <title>Phreatobacter aquaticus sp. nov.</title>
        <authorList>
            <person name="Choi A."/>
        </authorList>
    </citation>
    <scope>NUCLEOTIDE SEQUENCE [LARGE SCALE GENOMIC DNA]</scope>
    <source>
        <strain evidence="2 3">KCTC 52518</strain>
    </source>
</reference>
<dbReference type="KEGG" id="pstg:E8M01_18050"/>
<dbReference type="InterPro" id="IPR022789">
    <property type="entry name" value="ParD"/>
</dbReference>
<organism evidence="2 3">
    <name type="scientific">Phreatobacter stygius</name>
    <dbReference type="NCBI Taxonomy" id="1940610"/>
    <lineage>
        <taxon>Bacteria</taxon>
        <taxon>Pseudomonadati</taxon>
        <taxon>Pseudomonadota</taxon>
        <taxon>Alphaproteobacteria</taxon>
        <taxon>Hyphomicrobiales</taxon>
        <taxon>Phreatobacteraceae</taxon>
        <taxon>Phreatobacter</taxon>
    </lineage>
</organism>
<dbReference type="Proteomes" id="UP000298781">
    <property type="component" value="Chromosome"/>
</dbReference>
<name>A0A4D7B3W7_9HYPH</name>
<dbReference type="EMBL" id="CP039690">
    <property type="protein sequence ID" value="QCI65945.1"/>
    <property type="molecule type" value="Genomic_DNA"/>
</dbReference>
<dbReference type="Pfam" id="PF03693">
    <property type="entry name" value="ParD_antitoxin"/>
    <property type="match status" value="1"/>
</dbReference>
<dbReference type="Gene3D" id="6.10.10.120">
    <property type="entry name" value="Antitoxin ParD1-like"/>
    <property type="match status" value="1"/>
</dbReference>
<keyword evidence="1" id="KW-1277">Toxin-antitoxin system</keyword>
<evidence type="ECO:0000256" key="1">
    <source>
        <dbReference type="ARBA" id="ARBA00022649"/>
    </source>
</evidence>
<dbReference type="AlphaFoldDB" id="A0A4D7B3W7"/>
<accession>A0A4D7B3W7</accession>
<sequence>MARLVKEKVSSGAYASESEVIRESLRALQERDVAVERWLRDEVAPTYDAHRKNPGKARPLSAVAAELDSFMDAADKKPR</sequence>
<evidence type="ECO:0000313" key="3">
    <source>
        <dbReference type="Proteomes" id="UP000298781"/>
    </source>
</evidence>
<keyword evidence="3" id="KW-1185">Reference proteome</keyword>
<protein>
    <submittedName>
        <fullName evidence="2">Type II toxin-antitoxin system ParD family antitoxin</fullName>
    </submittedName>
</protein>
<dbReference type="InterPro" id="IPR010985">
    <property type="entry name" value="Ribbon_hlx_hlx"/>
</dbReference>
<dbReference type="SUPFAM" id="SSF47598">
    <property type="entry name" value="Ribbon-helix-helix"/>
    <property type="match status" value="1"/>
</dbReference>
<proteinExistence type="predicted"/>
<dbReference type="GO" id="GO:0006355">
    <property type="term" value="P:regulation of DNA-templated transcription"/>
    <property type="evidence" value="ECO:0007669"/>
    <property type="project" value="InterPro"/>
</dbReference>
<gene>
    <name evidence="2" type="ORF">E8M01_18050</name>
</gene>